<organism evidence="2 3">
    <name type="scientific">Chrysochromulina tobinii</name>
    <dbReference type="NCBI Taxonomy" id="1460289"/>
    <lineage>
        <taxon>Eukaryota</taxon>
        <taxon>Haptista</taxon>
        <taxon>Haptophyta</taxon>
        <taxon>Prymnesiophyceae</taxon>
        <taxon>Prymnesiales</taxon>
        <taxon>Chrysochromulinaceae</taxon>
        <taxon>Chrysochromulina</taxon>
    </lineage>
</organism>
<feature type="signal peptide" evidence="1">
    <location>
        <begin position="1"/>
        <end position="28"/>
    </location>
</feature>
<protein>
    <submittedName>
        <fullName evidence="2">Uncharacterized protein</fullName>
    </submittedName>
</protein>
<evidence type="ECO:0000256" key="1">
    <source>
        <dbReference type="SAM" id="SignalP"/>
    </source>
</evidence>
<dbReference type="EMBL" id="JWZX01002533">
    <property type="protein sequence ID" value="KOO28652.1"/>
    <property type="molecule type" value="Genomic_DNA"/>
</dbReference>
<dbReference type="Proteomes" id="UP000037460">
    <property type="component" value="Unassembled WGS sequence"/>
</dbReference>
<proteinExistence type="predicted"/>
<keyword evidence="3" id="KW-1185">Reference proteome</keyword>
<sequence length="562" mass="59631">MRLWKARTRSPSLTLWFFAALFLKHGAADLWPNMTAVACDREPAISGTTLAHCNITTRDRFGQPVGGAEADNFYIEPTTELTQQGAIYGGPIHWYVDFATCPAGTHNVTVSVRLAPFDEVNVTGEVLVVGGHTTNFTIDCGRFLAGGVAVAGDPVACAITTIDACSNPTATPWPHSATEWHIERYGKALLGPHGDVVLPVVQGAPFFVAASGGTAGGAVVVSTQPQTEAYTTVFGTGRYWDESLNYTEAGTAGVTVSLVTANFSSTLSSGILIRAAALSEHQTVVHCFPNPLPIRHQVTCLVSTFDRFGNPQIGATPDQLQLLYLLDPADPNENTPCCRVAPGGPLVGLQPTDRLDTFSVSYMAVARGRAGIRVSHTFTIGQPNQVKSHHVEVVRTDLFFSPDTAVMRLPQTFTVSLSTYGAAHWSTMIRFVPGGQSAVDAGCLQAPNSRLALVVDTLNQATSSPVFRFDLPGAYGVCFFVNASTSPAGQGTRPSDYLDGGALEVFYPVQTMQGGQTGLDLLVNAELSLTLETPTIGQSTYDLGGDLVKLVPDGENCTFAAN</sequence>
<name>A0A0M0JQS4_9EUKA</name>
<dbReference type="AlphaFoldDB" id="A0A0M0JQS4"/>
<evidence type="ECO:0000313" key="2">
    <source>
        <dbReference type="EMBL" id="KOO28652.1"/>
    </source>
</evidence>
<comment type="caution">
    <text evidence="2">The sequence shown here is derived from an EMBL/GenBank/DDBJ whole genome shotgun (WGS) entry which is preliminary data.</text>
</comment>
<gene>
    <name evidence="2" type="ORF">Ctob_005103</name>
</gene>
<feature type="chain" id="PRO_5005602098" evidence="1">
    <location>
        <begin position="29"/>
        <end position="562"/>
    </location>
</feature>
<feature type="non-terminal residue" evidence="2">
    <location>
        <position position="562"/>
    </location>
</feature>
<reference evidence="3" key="1">
    <citation type="journal article" date="2015" name="PLoS Genet.">
        <title>Genome Sequence and Transcriptome Analyses of Chrysochromulina tobin: Metabolic Tools for Enhanced Algal Fitness in the Prominent Order Prymnesiales (Haptophyceae).</title>
        <authorList>
            <person name="Hovde B.T."/>
            <person name="Deodato C.R."/>
            <person name="Hunsperger H.M."/>
            <person name="Ryken S.A."/>
            <person name="Yost W."/>
            <person name="Jha R.K."/>
            <person name="Patterson J."/>
            <person name="Monnat R.J. Jr."/>
            <person name="Barlow S.B."/>
            <person name="Starkenburg S.R."/>
            <person name="Cattolico R.A."/>
        </authorList>
    </citation>
    <scope>NUCLEOTIDE SEQUENCE</scope>
    <source>
        <strain evidence="3">CCMP291</strain>
    </source>
</reference>
<evidence type="ECO:0000313" key="3">
    <source>
        <dbReference type="Proteomes" id="UP000037460"/>
    </source>
</evidence>
<keyword evidence="1" id="KW-0732">Signal</keyword>
<accession>A0A0M0JQS4</accession>